<dbReference type="RefSeq" id="WP_331702791.1">
    <property type="nucleotide sequence ID" value="NZ_JAZHFS010000021.1"/>
</dbReference>
<proteinExistence type="predicted"/>
<organism evidence="2 3">
    <name type="scientific">Clostridium frigoriphilum</name>
    <dbReference type="NCBI Taxonomy" id="443253"/>
    <lineage>
        <taxon>Bacteria</taxon>
        <taxon>Bacillati</taxon>
        <taxon>Bacillota</taxon>
        <taxon>Clostridia</taxon>
        <taxon>Eubacteriales</taxon>
        <taxon>Clostridiaceae</taxon>
        <taxon>Clostridium</taxon>
    </lineage>
</organism>
<reference evidence="2 3" key="1">
    <citation type="submission" date="2023-11" db="EMBL/GenBank/DDBJ databases">
        <title>Draft genome sequence of a psychrophilic Clostridium strain from permafrost water brine.</title>
        <authorList>
            <person name="Shcherbakova V.A."/>
            <person name="Trubitsyn V.E."/>
            <person name="Zakharyuk A.G."/>
        </authorList>
    </citation>
    <scope>NUCLEOTIDE SEQUENCE [LARGE SCALE GENOMIC DNA]</scope>
    <source>
        <strain evidence="2 3">14F</strain>
    </source>
</reference>
<keyword evidence="3" id="KW-1185">Reference proteome</keyword>
<evidence type="ECO:0000313" key="3">
    <source>
        <dbReference type="Proteomes" id="UP001498469"/>
    </source>
</evidence>
<dbReference type="EMBL" id="JAZHFS010000021">
    <property type="protein sequence ID" value="MEF2114299.1"/>
    <property type="molecule type" value="Genomic_DNA"/>
</dbReference>
<dbReference type="InterPro" id="IPR012454">
    <property type="entry name" value="DUF1659"/>
</dbReference>
<evidence type="ECO:0000259" key="1">
    <source>
        <dbReference type="Pfam" id="PF07872"/>
    </source>
</evidence>
<dbReference type="Pfam" id="PF07872">
    <property type="entry name" value="DUF1659"/>
    <property type="match status" value="1"/>
</dbReference>
<name>A0ABU7UTI5_9CLOT</name>
<evidence type="ECO:0000313" key="2">
    <source>
        <dbReference type="EMBL" id="MEF2114299.1"/>
    </source>
</evidence>
<gene>
    <name evidence="2" type="ORF">SJI18_18545</name>
</gene>
<sequence length="75" mass="8017">MAVISTKVASVLKLTMKTGIDVNGKDEFATKSLGNVKVDAVDADIFAVGQAISKIKTYPLAGIDRQDQYSLVTEK</sequence>
<accession>A0ABU7UTI5</accession>
<feature type="domain" description="DUF1659" evidence="1">
    <location>
        <begin position="2"/>
        <end position="72"/>
    </location>
</feature>
<dbReference type="Proteomes" id="UP001498469">
    <property type="component" value="Unassembled WGS sequence"/>
</dbReference>
<protein>
    <submittedName>
        <fullName evidence="2">DUF1659 domain-containing protein</fullName>
    </submittedName>
</protein>
<comment type="caution">
    <text evidence="2">The sequence shown here is derived from an EMBL/GenBank/DDBJ whole genome shotgun (WGS) entry which is preliminary data.</text>
</comment>